<dbReference type="Pfam" id="PF07963">
    <property type="entry name" value="N_methyl"/>
    <property type="match status" value="1"/>
</dbReference>
<name>A0A927IG01_9BACT</name>
<evidence type="ECO:0000256" key="1">
    <source>
        <dbReference type="SAM" id="MobiDB-lite"/>
    </source>
</evidence>
<dbReference type="SUPFAM" id="SSF54523">
    <property type="entry name" value="Pili subunits"/>
    <property type="match status" value="1"/>
</dbReference>
<dbReference type="InterPro" id="IPR012902">
    <property type="entry name" value="N_methyl_site"/>
</dbReference>
<feature type="region of interest" description="Disordered" evidence="1">
    <location>
        <begin position="99"/>
        <end position="128"/>
    </location>
</feature>
<evidence type="ECO:0000313" key="4">
    <source>
        <dbReference type="Proteomes" id="UP000622317"/>
    </source>
</evidence>
<comment type="caution">
    <text evidence="3">The sequence shown here is derived from an EMBL/GenBank/DDBJ whole genome shotgun (WGS) entry which is preliminary data.</text>
</comment>
<feature type="compositionally biased region" description="Acidic residues" evidence="1">
    <location>
        <begin position="104"/>
        <end position="113"/>
    </location>
</feature>
<keyword evidence="4" id="KW-1185">Reference proteome</keyword>
<feature type="transmembrane region" description="Helical" evidence="2">
    <location>
        <begin position="21"/>
        <end position="46"/>
    </location>
</feature>
<evidence type="ECO:0000313" key="3">
    <source>
        <dbReference type="EMBL" id="MBD5778183.1"/>
    </source>
</evidence>
<dbReference type="EMBL" id="JACYFG010000002">
    <property type="protein sequence ID" value="MBD5778183.1"/>
    <property type="molecule type" value="Genomic_DNA"/>
</dbReference>
<keyword evidence="2" id="KW-0472">Membrane</keyword>
<organism evidence="3 4">
    <name type="scientific">Pelagicoccus enzymogenes</name>
    <dbReference type="NCBI Taxonomy" id="2773457"/>
    <lineage>
        <taxon>Bacteria</taxon>
        <taxon>Pseudomonadati</taxon>
        <taxon>Verrucomicrobiota</taxon>
        <taxon>Opitutia</taxon>
        <taxon>Puniceicoccales</taxon>
        <taxon>Pelagicoccaceae</taxon>
        <taxon>Pelagicoccus</taxon>
    </lineage>
</organism>
<reference evidence="3" key="1">
    <citation type="submission" date="2020-09" db="EMBL/GenBank/DDBJ databases">
        <title>Pelagicoccus enzymogenes sp. nov. with an EPS production, isolated from marine sediment.</title>
        <authorList>
            <person name="Feng X."/>
        </authorList>
    </citation>
    <scope>NUCLEOTIDE SEQUENCE</scope>
    <source>
        <strain evidence="3">NFK12</strain>
    </source>
</reference>
<gene>
    <name evidence="3" type="ORF">IEN85_01565</name>
</gene>
<proteinExistence type="predicted"/>
<dbReference type="Proteomes" id="UP000622317">
    <property type="component" value="Unassembled WGS sequence"/>
</dbReference>
<dbReference type="InterPro" id="IPR045584">
    <property type="entry name" value="Pilin-like"/>
</dbReference>
<accession>A0A927IG01</accession>
<dbReference type="AlphaFoldDB" id="A0A927IG01"/>
<keyword evidence="2" id="KW-0812">Transmembrane</keyword>
<keyword evidence="2" id="KW-1133">Transmembrane helix</keyword>
<dbReference type="NCBIfam" id="TIGR02532">
    <property type="entry name" value="IV_pilin_GFxxxE"/>
    <property type="match status" value="1"/>
</dbReference>
<evidence type="ECO:0000256" key="2">
    <source>
        <dbReference type="SAM" id="Phobius"/>
    </source>
</evidence>
<dbReference type="RefSeq" id="WP_191615302.1">
    <property type="nucleotide sequence ID" value="NZ_JACYFG010000002.1"/>
</dbReference>
<sequence length="189" mass="21290">MHPIRKRKLVTHPRSFRRRDGFTLVELMVSLVILSFMAVGVLSSMLQSRRMTEGSIYQGTATTVAQGYIEQMKNMDYRLLDEAVIPDFMSQGTLDSLAVSPLPEDPETGDADTDLLNSRPLDINNTPDDPDDDLVIDYVVYIQDITDFANGIGNSRRIILRWSYTASTPRGPVPFTNTLYAIRSRVPTF</sequence>
<protein>
    <submittedName>
        <fullName evidence="3">Type II secretion system protein</fullName>
    </submittedName>
</protein>